<evidence type="ECO:0000256" key="1">
    <source>
        <dbReference type="SAM" id="MobiDB-lite"/>
    </source>
</evidence>
<evidence type="ECO:0000313" key="3">
    <source>
        <dbReference type="Proteomes" id="UP000824120"/>
    </source>
</evidence>
<protein>
    <submittedName>
        <fullName evidence="2">Uncharacterized protein</fullName>
    </submittedName>
</protein>
<name>A0A9J6AJ31_SOLCO</name>
<organism evidence="2 3">
    <name type="scientific">Solanum commersonii</name>
    <name type="common">Commerson's wild potato</name>
    <name type="synonym">Commerson's nightshade</name>
    <dbReference type="NCBI Taxonomy" id="4109"/>
    <lineage>
        <taxon>Eukaryota</taxon>
        <taxon>Viridiplantae</taxon>
        <taxon>Streptophyta</taxon>
        <taxon>Embryophyta</taxon>
        <taxon>Tracheophyta</taxon>
        <taxon>Spermatophyta</taxon>
        <taxon>Magnoliopsida</taxon>
        <taxon>eudicotyledons</taxon>
        <taxon>Gunneridae</taxon>
        <taxon>Pentapetalae</taxon>
        <taxon>asterids</taxon>
        <taxon>lamiids</taxon>
        <taxon>Solanales</taxon>
        <taxon>Solanaceae</taxon>
        <taxon>Solanoideae</taxon>
        <taxon>Solaneae</taxon>
        <taxon>Solanum</taxon>
    </lineage>
</organism>
<feature type="region of interest" description="Disordered" evidence="1">
    <location>
        <begin position="83"/>
        <end position="102"/>
    </location>
</feature>
<gene>
    <name evidence="2" type="ORF">H5410_009847</name>
</gene>
<dbReference type="EMBL" id="JACXVP010000002">
    <property type="protein sequence ID" value="KAG5624629.1"/>
    <property type="molecule type" value="Genomic_DNA"/>
</dbReference>
<comment type="caution">
    <text evidence="2">The sequence shown here is derived from an EMBL/GenBank/DDBJ whole genome shotgun (WGS) entry which is preliminary data.</text>
</comment>
<keyword evidence="3" id="KW-1185">Reference proteome</keyword>
<reference evidence="2 3" key="1">
    <citation type="submission" date="2020-09" db="EMBL/GenBank/DDBJ databases">
        <title>De no assembly of potato wild relative species, Solanum commersonii.</title>
        <authorList>
            <person name="Cho K."/>
        </authorList>
    </citation>
    <scope>NUCLEOTIDE SEQUENCE [LARGE SCALE GENOMIC DNA]</scope>
    <source>
        <strain evidence="2">LZ3.2</strain>
        <tissue evidence="2">Leaf</tissue>
    </source>
</reference>
<dbReference type="AlphaFoldDB" id="A0A9J6AJ31"/>
<feature type="compositionally biased region" description="Basic and acidic residues" evidence="1">
    <location>
        <begin position="83"/>
        <end position="93"/>
    </location>
</feature>
<accession>A0A9J6AJ31</accession>
<evidence type="ECO:0000313" key="2">
    <source>
        <dbReference type="EMBL" id="KAG5624629.1"/>
    </source>
</evidence>
<sequence length="102" mass="11409">MKILTMTLLASGKVHAMGELRMVLVIGHENRDMSRKTYLGCFISSENDRTEIGSAVLSGTIGSTKLELTEKQKEVKTKCYLRKQENQSTREDGNSDLSNDLQ</sequence>
<proteinExistence type="predicted"/>
<dbReference type="Proteomes" id="UP000824120">
    <property type="component" value="Chromosome 2"/>
</dbReference>